<feature type="region of interest" description="Disordered" evidence="1">
    <location>
        <begin position="260"/>
        <end position="284"/>
    </location>
</feature>
<dbReference type="RefSeq" id="XP_073100751.1">
    <property type="nucleotide sequence ID" value="XM_073244650.1"/>
</dbReference>
<evidence type="ECO:0000313" key="2">
    <source>
        <dbReference type="Proteomes" id="UP000504607"/>
    </source>
</evidence>
<gene>
    <name evidence="3 4 5 6" type="primary">LOC105037474</name>
</gene>
<dbReference type="Proteomes" id="UP000504607">
    <property type="component" value="Chromosome 2"/>
</dbReference>
<evidence type="ECO:0000256" key="1">
    <source>
        <dbReference type="SAM" id="MobiDB-lite"/>
    </source>
</evidence>
<accession>A0A8N4F0Z7</accession>
<dbReference type="AlphaFoldDB" id="A0A8N4F0Z7"/>
<evidence type="ECO:0000313" key="3">
    <source>
        <dbReference type="RefSeq" id="XP_029118275.1"/>
    </source>
</evidence>
<dbReference type="PANTHER" id="PTHR35770">
    <property type="entry name" value="U2 SMALL NUCLEAR RIBONUCLEOPROTEIN AUXILIARY FACTOR-LIKE PROTEIN"/>
    <property type="match status" value="1"/>
</dbReference>
<dbReference type="RefSeq" id="XP_029118278.1">
    <property type="nucleotide sequence ID" value="XM_029262445.1"/>
</dbReference>
<keyword evidence="2" id="KW-1185">Reference proteome</keyword>
<organism evidence="2 4">
    <name type="scientific">Elaeis guineensis var. tenera</name>
    <name type="common">Oil palm</name>
    <dbReference type="NCBI Taxonomy" id="51953"/>
    <lineage>
        <taxon>Eukaryota</taxon>
        <taxon>Viridiplantae</taxon>
        <taxon>Streptophyta</taxon>
        <taxon>Embryophyta</taxon>
        <taxon>Tracheophyta</taxon>
        <taxon>Spermatophyta</taxon>
        <taxon>Magnoliopsida</taxon>
        <taxon>Liliopsida</taxon>
        <taxon>Arecaceae</taxon>
        <taxon>Arecoideae</taxon>
        <taxon>Cocoseae</taxon>
        <taxon>Elaeidinae</taxon>
        <taxon>Elaeis</taxon>
    </lineage>
</organism>
<dbReference type="RefSeq" id="XP_029118276.1">
    <property type="nucleotide sequence ID" value="XM_029262443.1"/>
</dbReference>
<protein>
    <submittedName>
        <fullName evidence="3 4">Uncharacterized protein LOC105037474 isoform X1</fullName>
    </submittedName>
</protein>
<name>A0A8N4F0Z7_ELAGV</name>
<dbReference type="RefSeq" id="XP_029118277.1">
    <property type="nucleotide sequence ID" value="XM_029262444.1"/>
</dbReference>
<proteinExistence type="predicted"/>
<evidence type="ECO:0000313" key="6">
    <source>
        <dbReference type="RefSeq" id="XP_029118278.1"/>
    </source>
</evidence>
<dbReference type="GeneID" id="105037474"/>
<dbReference type="OrthoDB" id="775087at2759"/>
<evidence type="ECO:0000313" key="5">
    <source>
        <dbReference type="RefSeq" id="XP_029118277.1"/>
    </source>
</evidence>
<sequence length="310" mass="34131">MGTSFLGLPTIGSVTEGRLSRPCRGPRLVLFLSLMAEKKGFEEFEPIFQEIKADWEQENAGDGGDADRRPFLIYVHALDSSRLGIVATDYHFHTWERVVPVPELEDLRDDIGIGGTWSEFVDYLLSSLSAGDVKLIMSGQPTSGSGATHAKLIALKSKGLPRISFSLNRVINSSANDAMADLALSLLKACKKKQNEVVRERDHSMRLMGILSSERERNDSLQKQLDALSFLSKRKAPKSKTSDKPSIASDTCNNYDSILASEMQESSEIPSTKDSHSVKISQRAAPVSRSLYRAKVRGVSLQDIGDIDDN</sequence>
<dbReference type="PANTHER" id="PTHR35770:SF1">
    <property type="entry name" value="U2 SMALL NUCLEAR RIBONUCLEOPROTEIN AUXILIARY FACTOR-LIKE PROTEIN"/>
    <property type="match status" value="1"/>
</dbReference>
<dbReference type="RefSeq" id="XP_029118275.1">
    <property type="nucleotide sequence ID" value="XM_029262442.1"/>
</dbReference>
<reference evidence="3 4" key="1">
    <citation type="submission" date="2025-04" db="UniProtKB">
        <authorList>
            <consortium name="RefSeq"/>
        </authorList>
    </citation>
    <scope>IDENTIFICATION</scope>
</reference>
<evidence type="ECO:0000313" key="4">
    <source>
        <dbReference type="RefSeq" id="XP_029118276.1"/>
    </source>
</evidence>